<gene>
    <name evidence="1" type="ORF">ARMOST_00126</name>
</gene>
<evidence type="ECO:0000313" key="1">
    <source>
        <dbReference type="EMBL" id="SJK96879.1"/>
    </source>
</evidence>
<accession>A0A284QK88</accession>
<organism evidence="1 2">
    <name type="scientific">Armillaria ostoyae</name>
    <name type="common">Armillaria root rot fungus</name>
    <dbReference type="NCBI Taxonomy" id="47428"/>
    <lineage>
        <taxon>Eukaryota</taxon>
        <taxon>Fungi</taxon>
        <taxon>Dikarya</taxon>
        <taxon>Basidiomycota</taxon>
        <taxon>Agaricomycotina</taxon>
        <taxon>Agaricomycetes</taxon>
        <taxon>Agaricomycetidae</taxon>
        <taxon>Agaricales</taxon>
        <taxon>Marasmiineae</taxon>
        <taxon>Physalacriaceae</taxon>
        <taxon>Armillaria</taxon>
    </lineage>
</organism>
<dbReference type="EMBL" id="FUEG01000001">
    <property type="protein sequence ID" value="SJK96879.1"/>
    <property type="molecule type" value="Genomic_DNA"/>
</dbReference>
<evidence type="ECO:0000313" key="2">
    <source>
        <dbReference type="Proteomes" id="UP000219338"/>
    </source>
</evidence>
<dbReference type="AlphaFoldDB" id="A0A284QK88"/>
<protein>
    <submittedName>
        <fullName evidence="1">Uncharacterized protein</fullName>
    </submittedName>
</protein>
<reference evidence="2" key="1">
    <citation type="journal article" date="2017" name="Nat. Ecol. Evol.">
        <title>Genome expansion and lineage-specific genetic innovations in the forest pathogenic fungi Armillaria.</title>
        <authorList>
            <person name="Sipos G."/>
            <person name="Prasanna A.N."/>
            <person name="Walter M.C."/>
            <person name="O'Connor E."/>
            <person name="Balint B."/>
            <person name="Krizsan K."/>
            <person name="Kiss B."/>
            <person name="Hess J."/>
            <person name="Varga T."/>
            <person name="Slot J."/>
            <person name="Riley R."/>
            <person name="Boka B."/>
            <person name="Rigling D."/>
            <person name="Barry K."/>
            <person name="Lee J."/>
            <person name="Mihaltcheva S."/>
            <person name="LaButti K."/>
            <person name="Lipzen A."/>
            <person name="Waldron R."/>
            <person name="Moloney N.M."/>
            <person name="Sperisen C."/>
            <person name="Kredics L."/>
            <person name="Vagvoelgyi C."/>
            <person name="Patrignani A."/>
            <person name="Fitzpatrick D."/>
            <person name="Nagy I."/>
            <person name="Doyle S."/>
            <person name="Anderson J.B."/>
            <person name="Grigoriev I.V."/>
            <person name="Gueldener U."/>
            <person name="Muensterkoetter M."/>
            <person name="Nagy L.G."/>
        </authorList>
    </citation>
    <scope>NUCLEOTIDE SEQUENCE [LARGE SCALE GENOMIC DNA]</scope>
    <source>
        <strain evidence="2">C18/9</strain>
    </source>
</reference>
<keyword evidence="2" id="KW-1185">Reference proteome</keyword>
<sequence>MTYRGMQVTRPVGRTADCNPLGTQSCEGHLGEGQKQTALSTIYQTHENQGVCGMMPRQRCADITDDDSGGSQKKLDAPLAPWFKRAVQEHLYGNPQRLEDHFDRLSRLMISHRDCFVKQK</sequence>
<dbReference type="Proteomes" id="UP000219338">
    <property type="component" value="Unassembled WGS sequence"/>
</dbReference>
<name>A0A284QK88_ARMOS</name>
<proteinExistence type="predicted"/>